<organism evidence="1 2">
    <name type="scientific">Spirulina subsalsa FACHB-351</name>
    <dbReference type="NCBI Taxonomy" id="234711"/>
    <lineage>
        <taxon>Bacteria</taxon>
        <taxon>Bacillati</taxon>
        <taxon>Cyanobacteriota</taxon>
        <taxon>Cyanophyceae</taxon>
        <taxon>Spirulinales</taxon>
        <taxon>Spirulinaceae</taxon>
        <taxon>Spirulina</taxon>
    </lineage>
</organism>
<dbReference type="PROSITE" id="PS51257">
    <property type="entry name" value="PROKAR_LIPOPROTEIN"/>
    <property type="match status" value="1"/>
</dbReference>
<gene>
    <name evidence="1" type="ORF">K4A83_21870</name>
</gene>
<reference evidence="1 2" key="1">
    <citation type="submission" date="2021-08" db="EMBL/GenBank/DDBJ databases">
        <title>Draft genome sequence of Spirulina subsalsa with high tolerance to salinity and hype-accumulation of phycocyanin.</title>
        <authorList>
            <person name="Pei H."/>
            <person name="Jiang L."/>
        </authorList>
    </citation>
    <scope>NUCLEOTIDE SEQUENCE [LARGE SCALE GENOMIC DNA]</scope>
    <source>
        <strain evidence="1 2">FACHB-351</strain>
    </source>
</reference>
<dbReference type="Proteomes" id="UP001526426">
    <property type="component" value="Unassembled WGS sequence"/>
</dbReference>
<sequence>MKKEFLVVLMLIGGLVGCQPVPPGATKVVAPSPDAPVAKRLRVSVNQDFAEIQSRSIRLFLPPSYEGGNPEDDLETVASQLEGAGAKYRDLSQALRESQQIVHLLAFDTAESTQGFVTTVNVTAPTTLPGTTIEKLTDAVVENFRRLDYEVTEQELQLINERLVGRIVVQIRTRTKEITQLVYTLEENDRFWIVTYSTPRNEFRERFSDFEQSIASFQVLDHDQQ</sequence>
<evidence type="ECO:0000313" key="1">
    <source>
        <dbReference type="EMBL" id="MCW6038888.1"/>
    </source>
</evidence>
<dbReference type="RefSeq" id="WP_265266830.1">
    <property type="nucleotide sequence ID" value="NZ_JAIHOM010000199.1"/>
</dbReference>
<dbReference type="Gene3D" id="3.40.1000.10">
    <property type="entry name" value="Mog1/PsbP, alpha/beta/alpha sandwich"/>
    <property type="match status" value="1"/>
</dbReference>
<evidence type="ECO:0000313" key="2">
    <source>
        <dbReference type="Proteomes" id="UP001526426"/>
    </source>
</evidence>
<proteinExistence type="predicted"/>
<name>A0ABT3LBJ6_9CYAN</name>
<keyword evidence="2" id="KW-1185">Reference proteome</keyword>
<dbReference type="EMBL" id="JAIHOM010000199">
    <property type="protein sequence ID" value="MCW6038888.1"/>
    <property type="molecule type" value="Genomic_DNA"/>
</dbReference>
<protein>
    <recommendedName>
        <fullName evidence="3">DUF1795 domain-containing protein</fullName>
    </recommendedName>
</protein>
<comment type="caution">
    <text evidence="1">The sequence shown here is derived from an EMBL/GenBank/DDBJ whole genome shotgun (WGS) entry which is preliminary data.</text>
</comment>
<evidence type="ECO:0008006" key="3">
    <source>
        <dbReference type="Google" id="ProtNLM"/>
    </source>
</evidence>
<accession>A0ABT3LBJ6</accession>